<dbReference type="AlphaFoldDB" id="A0A1V2GXH6"/>
<sequence length="400" mass="43756">MISADPSGKLLLGEAGHVLPAGDDPARRECYLPPATVQSHAANLTPLPDGSLGLVWFGGTQEGVPDISAYFSRLEGDRWSAPVRLSDDPTRSEQNPLLFPAPNGELWLIWTAQISGNQDTAIVRRRISTDNGRSWGPIGTLFGERPGGGTFMRQPVTVLSNGDWLLPIWICASTPGRKWVGDEDTSAVMISSDQGRSWQEVAVPGSLGCVHMNILDLQDGTLAAFYRSRWADNVYVSRSSDLGRSWSAPEPTELPNNNSSIQVARLANGHLAMVFNESSAADATERRLSLYDDIEDDSDDGKVVGAIDTSRRSTFWGVPRAPMTLAISEDGGRSWPHRRNLETGDGYCMTNNSREGLNREFSYPSITQTADGRLHIAYTVYRQAIKYVSVDEAWVKETAA</sequence>
<dbReference type="PANTHER" id="PTHR43752:SF2">
    <property type="entry name" value="BNR_ASP-BOX REPEAT FAMILY PROTEIN"/>
    <property type="match status" value="1"/>
</dbReference>
<dbReference type="GO" id="GO:0016787">
    <property type="term" value="F:hydrolase activity"/>
    <property type="evidence" value="ECO:0007669"/>
    <property type="project" value="UniProtKB-KW"/>
</dbReference>
<keyword evidence="2" id="KW-0378">Hydrolase</keyword>
<proteinExistence type="predicted"/>
<dbReference type="OrthoDB" id="41724at2"/>
<dbReference type="EMBL" id="MLCO01000309">
    <property type="protein sequence ID" value="ONG46840.1"/>
    <property type="molecule type" value="Genomic_DNA"/>
</dbReference>
<feature type="domain" description="Sialidase" evidence="1">
    <location>
        <begin position="51"/>
        <end position="376"/>
    </location>
</feature>
<dbReference type="Gene3D" id="2.120.10.10">
    <property type="match status" value="1"/>
</dbReference>
<dbReference type="CDD" id="cd15482">
    <property type="entry name" value="Sialidase_non-viral"/>
    <property type="match status" value="1"/>
</dbReference>
<dbReference type="RefSeq" id="WP_076959963.1">
    <property type="nucleotide sequence ID" value="NZ_MLCO01000309.1"/>
</dbReference>
<evidence type="ECO:0000313" key="3">
    <source>
        <dbReference type="Proteomes" id="UP000188879"/>
    </source>
</evidence>
<organism evidence="2 3">
    <name type="scientific">Teichococcus deserti</name>
    <dbReference type="NCBI Taxonomy" id="1817963"/>
    <lineage>
        <taxon>Bacteria</taxon>
        <taxon>Pseudomonadati</taxon>
        <taxon>Pseudomonadota</taxon>
        <taxon>Alphaproteobacteria</taxon>
        <taxon>Acetobacterales</taxon>
        <taxon>Roseomonadaceae</taxon>
        <taxon>Roseomonas</taxon>
    </lineage>
</organism>
<keyword evidence="3" id="KW-1185">Reference proteome</keyword>
<gene>
    <name evidence="2" type="ORF">BKE38_24825</name>
</gene>
<dbReference type="PANTHER" id="PTHR43752">
    <property type="entry name" value="BNR/ASP-BOX REPEAT FAMILY PROTEIN"/>
    <property type="match status" value="1"/>
</dbReference>
<comment type="caution">
    <text evidence="2">The sequence shown here is derived from an EMBL/GenBank/DDBJ whole genome shotgun (WGS) entry which is preliminary data.</text>
</comment>
<reference evidence="2 3" key="1">
    <citation type="submission" date="2016-10" db="EMBL/GenBank/DDBJ databases">
        <title>Draft Genome sequence of Roseomonas sp. strain M3.</title>
        <authorList>
            <person name="Subhash Y."/>
            <person name="Lee S."/>
        </authorList>
    </citation>
    <scope>NUCLEOTIDE SEQUENCE [LARGE SCALE GENOMIC DNA]</scope>
    <source>
        <strain evidence="2 3">M3</strain>
    </source>
</reference>
<dbReference type="SUPFAM" id="SSF50939">
    <property type="entry name" value="Sialidases"/>
    <property type="match status" value="1"/>
</dbReference>
<dbReference type="Proteomes" id="UP000188879">
    <property type="component" value="Unassembled WGS sequence"/>
</dbReference>
<dbReference type="Pfam" id="PF13088">
    <property type="entry name" value="BNR_2"/>
    <property type="match status" value="1"/>
</dbReference>
<evidence type="ECO:0000259" key="1">
    <source>
        <dbReference type="Pfam" id="PF13088"/>
    </source>
</evidence>
<name>A0A1V2GXH6_9PROT</name>
<accession>A0A1V2GXH6</accession>
<dbReference type="InterPro" id="IPR011040">
    <property type="entry name" value="Sialidase"/>
</dbReference>
<dbReference type="InterPro" id="IPR036278">
    <property type="entry name" value="Sialidase_sf"/>
</dbReference>
<evidence type="ECO:0000313" key="2">
    <source>
        <dbReference type="EMBL" id="ONG46840.1"/>
    </source>
</evidence>
<protein>
    <submittedName>
        <fullName evidence="2">Glycosyl hydrolase</fullName>
    </submittedName>
</protein>